<dbReference type="HOGENOM" id="CLU_1297810_0_0_0"/>
<keyword evidence="1" id="KW-0812">Transmembrane</keyword>
<feature type="transmembrane region" description="Helical" evidence="1">
    <location>
        <begin position="21"/>
        <end position="43"/>
    </location>
</feature>
<gene>
    <name evidence="2" type="ORF">DSM3645_24245</name>
</gene>
<protein>
    <submittedName>
        <fullName evidence="2">Uncharacterized protein</fullName>
    </submittedName>
</protein>
<keyword evidence="1" id="KW-1133">Transmembrane helix</keyword>
<dbReference type="STRING" id="314230.DSM3645_24245"/>
<accession>A3ZUU0</accession>
<sequence length="212" mass="23440">MKSQSLIPRIKKEIQKSPQKAAVLAGLFLIAIWFWTPLVIKWMPAMKSKPASSAVAKVQPLVVTPKASAPTTEDDMNWRTWAKRMKENPRMQSADLPKDSLDPFRKQKVAVSESPADKIAAPVAVVAPRPDDLFVRSVIVGRKRAIARINQANYEVGDVVQSNQGADFVVSSIEPTGVILARNGEKFDLPLKTYDAIESNHTLVMRQGSQQP</sequence>
<evidence type="ECO:0000313" key="3">
    <source>
        <dbReference type="Proteomes" id="UP000004358"/>
    </source>
</evidence>
<reference evidence="2 3" key="1">
    <citation type="submission" date="2006-02" db="EMBL/GenBank/DDBJ databases">
        <authorList>
            <person name="Amann R."/>
            <person name="Ferriera S."/>
            <person name="Johnson J."/>
            <person name="Kravitz S."/>
            <person name="Halpern A."/>
            <person name="Remington K."/>
            <person name="Beeson K."/>
            <person name="Tran B."/>
            <person name="Rogers Y.-H."/>
            <person name="Friedman R."/>
            <person name="Venter J.C."/>
        </authorList>
    </citation>
    <scope>NUCLEOTIDE SEQUENCE [LARGE SCALE GENOMIC DNA]</scope>
    <source>
        <strain evidence="2 3">DSM 3645</strain>
    </source>
</reference>
<dbReference type="Proteomes" id="UP000004358">
    <property type="component" value="Unassembled WGS sequence"/>
</dbReference>
<dbReference type="AlphaFoldDB" id="A3ZUU0"/>
<comment type="caution">
    <text evidence="2">The sequence shown here is derived from an EMBL/GenBank/DDBJ whole genome shotgun (WGS) entry which is preliminary data.</text>
</comment>
<proteinExistence type="predicted"/>
<keyword evidence="1" id="KW-0472">Membrane</keyword>
<dbReference type="RefSeq" id="WP_002652746.1">
    <property type="nucleotide sequence ID" value="NZ_CH672376.1"/>
</dbReference>
<evidence type="ECO:0000256" key="1">
    <source>
        <dbReference type="SAM" id="Phobius"/>
    </source>
</evidence>
<name>A3ZUU0_9BACT</name>
<organism evidence="2 3">
    <name type="scientific">Blastopirellula marina DSM 3645</name>
    <dbReference type="NCBI Taxonomy" id="314230"/>
    <lineage>
        <taxon>Bacteria</taxon>
        <taxon>Pseudomonadati</taxon>
        <taxon>Planctomycetota</taxon>
        <taxon>Planctomycetia</taxon>
        <taxon>Pirellulales</taxon>
        <taxon>Pirellulaceae</taxon>
        <taxon>Blastopirellula</taxon>
    </lineage>
</organism>
<dbReference type="EMBL" id="AANZ01000013">
    <property type="protein sequence ID" value="EAQ79676.1"/>
    <property type="molecule type" value="Genomic_DNA"/>
</dbReference>
<evidence type="ECO:0000313" key="2">
    <source>
        <dbReference type="EMBL" id="EAQ79676.1"/>
    </source>
</evidence>
<dbReference type="OrthoDB" id="275662at2"/>